<feature type="compositionally biased region" description="Basic and acidic residues" evidence="1">
    <location>
        <begin position="220"/>
        <end position="260"/>
    </location>
</feature>
<feature type="compositionally biased region" description="Basic and acidic residues" evidence="1">
    <location>
        <begin position="407"/>
        <end position="432"/>
    </location>
</feature>
<feature type="region of interest" description="Disordered" evidence="1">
    <location>
        <begin position="220"/>
        <end position="442"/>
    </location>
</feature>
<gene>
    <name evidence="2" type="ORF">HO173_005856</name>
</gene>
<dbReference type="RefSeq" id="XP_037165577.1">
    <property type="nucleotide sequence ID" value="XM_037307768.1"/>
</dbReference>
<evidence type="ECO:0000313" key="2">
    <source>
        <dbReference type="EMBL" id="KAF6236225.1"/>
    </source>
</evidence>
<organism evidence="2 3">
    <name type="scientific">Letharia columbiana</name>
    <dbReference type="NCBI Taxonomy" id="112416"/>
    <lineage>
        <taxon>Eukaryota</taxon>
        <taxon>Fungi</taxon>
        <taxon>Dikarya</taxon>
        <taxon>Ascomycota</taxon>
        <taxon>Pezizomycotina</taxon>
        <taxon>Lecanoromycetes</taxon>
        <taxon>OSLEUM clade</taxon>
        <taxon>Lecanoromycetidae</taxon>
        <taxon>Lecanorales</taxon>
        <taxon>Lecanorineae</taxon>
        <taxon>Parmeliaceae</taxon>
        <taxon>Letharia</taxon>
    </lineage>
</organism>
<reference evidence="2 3" key="1">
    <citation type="journal article" date="2020" name="Genomics">
        <title>Complete, high-quality genomes from long-read metagenomic sequencing of two wolf lichen thalli reveals enigmatic genome architecture.</title>
        <authorList>
            <person name="McKenzie S.K."/>
            <person name="Walston R.F."/>
            <person name="Allen J.L."/>
        </authorList>
    </citation>
    <scope>NUCLEOTIDE SEQUENCE [LARGE SCALE GENOMIC DNA]</scope>
    <source>
        <strain evidence="2">WasteWater2</strain>
    </source>
</reference>
<name>A0A8H6L5G7_9LECA</name>
<dbReference type="EMBL" id="JACCJC010000021">
    <property type="protein sequence ID" value="KAF6236225.1"/>
    <property type="molecule type" value="Genomic_DNA"/>
</dbReference>
<feature type="compositionally biased region" description="Low complexity" evidence="1">
    <location>
        <begin position="365"/>
        <end position="376"/>
    </location>
</feature>
<feature type="compositionally biased region" description="Basic and acidic residues" evidence="1">
    <location>
        <begin position="322"/>
        <end position="334"/>
    </location>
</feature>
<feature type="region of interest" description="Disordered" evidence="1">
    <location>
        <begin position="1"/>
        <end position="35"/>
    </location>
</feature>
<proteinExistence type="predicted"/>
<dbReference type="OrthoDB" id="4204700at2759"/>
<dbReference type="Proteomes" id="UP000578531">
    <property type="component" value="Unassembled WGS sequence"/>
</dbReference>
<dbReference type="AlphaFoldDB" id="A0A8H6L5G7"/>
<comment type="caution">
    <text evidence="2">The sequence shown here is derived from an EMBL/GenBank/DDBJ whole genome shotgun (WGS) entry which is preliminary data.</text>
</comment>
<accession>A0A8H6L5G7</accession>
<feature type="compositionally biased region" description="Low complexity" evidence="1">
    <location>
        <begin position="1"/>
        <end position="32"/>
    </location>
</feature>
<evidence type="ECO:0000256" key="1">
    <source>
        <dbReference type="SAM" id="MobiDB-lite"/>
    </source>
</evidence>
<protein>
    <submittedName>
        <fullName evidence="2">Uncharacterized protein</fullName>
    </submittedName>
</protein>
<keyword evidence="3" id="KW-1185">Reference proteome</keyword>
<dbReference type="GeneID" id="59287517"/>
<feature type="compositionally biased region" description="Low complexity" evidence="1">
    <location>
        <begin position="385"/>
        <end position="395"/>
    </location>
</feature>
<evidence type="ECO:0000313" key="3">
    <source>
        <dbReference type="Proteomes" id="UP000578531"/>
    </source>
</evidence>
<feature type="compositionally biased region" description="Gly residues" evidence="1">
    <location>
        <begin position="344"/>
        <end position="355"/>
    </location>
</feature>
<sequence length="442" mass="47813">MPLDMTSSDTYDTPDSSPDPYDTSSPTSATTSGLPSHIDLSSLPSALPILGPLTGYTTATQAARIRKRLALMSDTVRRPLTQSEQTAMVYYTAKGFAIASYGPTIGIEAGVYQTYATRAQFRWPMYGKMISDAPAEGEVQKGFWDGQKMRAGGKEILQGVSSQAKANILHVSRGFAYCLIGAYLAPLFVSSYAATVSAVGESRDPRLHEVNKAVREAVLRDQRQKKERGGEIVKQTDARREGRMPNFPRDRDQERGRSAEVDDASPTGGAMMDMGIDEEQGRLSGPGDMGGLLSDGQMRSAEAKAMPPPSQTPAGNRAATFEMEKVERQPKDFGSDFDDASPTGGSGAMDGGDGSAGSVWERIRQQSSSEPSGSSMERGRGMRGSGMQQEQQEGSTTGDSFSFSNSDEERSYAKTEAQREFDERVEKERRGGEFNSGGGRRW</sequence>
<feature type="compositionally biased region" description="Polar residues" evidence="1">
    <location>
        <begin position="396"/>
        <end position="405"/>
    </location>
</feature>